<keyword evidence="7" id="KW-0496">Mitochondrion</keyword>
<dbReference type="GO" id="GO:0015075">
    <property type="term" value="F:monoatomic ion transmembrane transporter activity"/>
    <property type="evidence" value="ECO:0007669"/>
    <property type="project" value="InterPro"/>
</dbReference>
<proteinExistence type="evidence at transcript level"/>
<comment type="similarity">
    <text evidence="2">Belongs to the sideroflexin family.</text>
</comment>
<protein>
    <submittedName>
        <fullName evidence="10">Sideroflexin-2</fullName>
    </submittedName>
</protein>
<evidence type="ECO:0000256" key="3">
    <source>
        <dbReference type="ARBA" id="ARBA00022448"/>
    </source>
</evidence>
<feature type="transmembrane region" description="Helical" evidence="9">
    <location>
        <begin position="183"/>
        <end position="200"/>
    </location>
</feature>
<evidence type="ECO:0000256" key="7">
    <source>
        <dbReference type="ARBA" id="ARBA00023128"/>
    </source>
</evidence>
<dbReference type="PANTHER" id="PTHR11153:SF14">
    <property type="entry name" value="SIDEROFLEXIN-2"/>
    <property type="match status" value="1"/>
</dbReference>
<reference evidence="10" key="1">
    <citation type="submission" date="2018-03" db="EMBL/GenBank/DDBJ databases">
        <title>A comparison of the expression on the transcriptome analysis of Anisakis simplex sensu stricto L3 and L4.</title>
        <authorList>
            <person name="Nam U.-H."/>
            <person name="Kim J.-O."/>
            <person name="Kim J.-H."/>
        </authorList>
    </citation>
    <scope>NUCLEOTIDE SEQUENCE</scope>
    <source>
        <tissue evidence="10">Whole body</tissue>
    </source>
</reference>
<keyword evidence="4 9" id="KW-0812">Transmembrane</keyword>
<evidence type="ECO:0000313" key="10">
    <source>
        <dbReference type="EMBL" id="AZA04904.1"/>
    </source>
</evidence>
<gene>
    <name evidence="10" type="primary">SFXN2</name>
</gene>
<dbReference type="EMBL" id="MH027390">
    <property type="protein sequence ID" value="AZA04904.1"/>
    <property type="molecule type" value="mRNA"/>
</dbReference>
<evidence type="ECO:0000256" key="9">
    <source>
        <dbReference type="SAM" id="Phobius"/>
    </source>
</evidence>
<feature type="transmembrane region" description="Helical" evidence="9">
    <location>
        <begin position="150"/>
        <end position="171"/>
    </location>
</feature>
<dbReference type="AlphaFoldDB" id="A0A3G6IIC1"/>
<evidence type="ECO:0000256" key="1">
    <source>
        <dbReference type="ARBA" id="ARBA00004225"/>
    </source>
</evidence>
<keyword evidence="8 9" id="KW-0472">Membrane</keyword>
<keyword evidence="5" id="KW-0029">Amino-acid transport</keyword>
<dbReference type="InterPro" id="IPR004686">
    <property type="entry name" value="Mtc"/>
</dbReference>
<keyword evidence="3" id="KW-0813">Transport</keyword>
<dbReference type="PANTHER" id="PTHR11153">
    <property type="entry name" value="SIDEROFLEXIN"/>
    <property type="match status" value="1"/>
</dbReference>
<evidence type="ECO:0000256" key="2">
    <source>
        <dbReference type="ARBA" id="ARBA00005974"/>
    </source>
</evidence>
<comment type="subcellular location">
    <subcellularLocation>
        <location evidence="1">Mitochondrion membrane</location>
        <topology evidence="1">Multi-pass membrane protein</topology>
    </subcellularLocation>
</comment>
<evidence type="ECO:0000256" key="8">
    <source>
        <dbReference type="ARBA" id="ARBA00023136"/>
    </source>
</evidence>
<accession>A0A3G6IIC1</accession>
<evidence type="ECO:0000256" key="6">
    <source>
        <dbReference type="ARBA" id="ARBA00022989"/>
    </source>
</evidence>
<organism evidence="10">
    <name type="scientific">Anisakis simplex</name>
    <name type="common">Herring worm</name>
    <dbReference type="NCBI Taxonomy" id="6269"/>
    <lineage>
        <taxon>Eukaryota</taxon>
        <taxon>Metazoa</taxon>
        <taxon>Ecdysozoa</taxon>
        <taxon>Nematoda</taxon>
        <taxon>Chromadorea</taxon>
        <taxon>Rhabditida</taxon>
        <taxon>Spirurina</taxon>
        <taxon>Ascaridomorpha</taxon>
        <taxon>Ascaridoidea</taxon>
        <taxon>Anisakidae</taxon>
        <taxon>Anisakis</taxon>
        <taxon>Anisakis simplex complex</taxon>
    </lineage>
</organism>
<sequence length="261" mass="29412">MTTNTFINQRYNVDEPRWDQSTFYGRLCHFASITDPRKIFTSSKTLNESKLLLQQYKAGKEPRGTRLEDLYRAQSYYGSAFHPDTGELQNIAGRMCANVYGGTILCGAMMIWYKSTPAVVFWQWANQSFNALVNYTNRNAKSAMSNKDLFVAYTSGVGGALGVALGLKYYFARKAYSITVQRLVPFVAVAVANAINIPLVRQNELKNGLLLTDEQNNEVGRSKLAAYKAISLVVISRNVIVAPSMSEYLHYSIHHYSLTYY</sequence>
<evidence type="ECO:0000256" key="4">
    <source>
        <dbReference type="ARBA" id="ARBA00022692"/>
    </source>
</evidence>
<dbReference type="GO" id="GO:0005743">
    <property type="term" value="C:mitochondrial inner membrane"/>
    <property type="evidence" value="ECO:0007669"/>
    <property type="project" value="TreeGrafter"/>
</dbReference>
<keyword evidence="6 9" id="KW-1133">Transmembrane helix</keyword>
<name>A0A3G6IIC1_ANISI</name>
<dbReference type="GO" id="GO:0140300">
    <property type="term" value="P:serine import into mitochondrion"/>
    <property type="evidence" value="ECO:0007669"/>
    <property type="project" value="TreeGrafter"/>
</dbReference>
<feature type="transmembrane region" description="Helical" evidence="9">
    <location>
        <begin position="95"/>
        <end position="113"/>
    </location>
</feature>
<evidence type="ECO:0000256" key="5">
    <source>
        <dbReference type="ARBA" id="ARBA00022970"/>
    </source>
</evidence>
<dbReference type="Pfam" id="PF03820">
    <property type="entry name" value="SFXNs"/>
    <property type="match status" value="1"/>
</dbReference>